<organism evidence="1 2">
    <name type="scientific">Acidiluteibacter ferrifornacis</name>
    <dbReference type="NCBI Taxonomy" id="2692424"/>
    <lineage>
        <taxon>Bacteria</taxon>
        <taxon>Pseudomonadati</taxon>
        <taxon>Bacteroidota</taxon>
        <taxon>Flavobacteriia</taxon>
        <taxon>Flavobacteriales</taxon>
        <taxon>Cryomorphaceae</taxon>
        <taxon>Acidiluteibacter</taxon>
    </lineage>
</organism>
<protein>
    <submittedName>
        <fullName evidence="1">Uncharacterized protein</fullName>
    </submittedName>
</protein>
<gene>
    <name evidence="1" type="ORF">GQN54_15040</name>
</gene>
<comment type="caution">
    <text evidence="1">The sequence shown here is derived from an EMBL/GenBank/DDBJ whole genome shotgun (WGS) entry which is preliminary data.</text>
</comment>
<accession>A0A6N9NQ88</accession>
<dbReference type="RefSeq" id="WP_160634385.1">
    <property type="nucleotide sequence ID" value="NZ_WWNE01000018.1"/>
</dbReference>
<dbReference type="AlphaFoldDB" id="A0A6N9NQ88"/>
<sequence length="122" mass="13959">MRKPPVDVINKKAIGWVLGTKFGHDPHQLIAIIEDNKAESQMLIQGIGWGISTAIMTNDQIKFQDKINQQVDLFFKYPISYHEDLLEGIEFSYSDKVKPKLDQGLMNEVEEEIRKRSATPSN</sequence>
<dbReference type="Proteomes" id="UP000470771">
    <property type="component" value="Unassembled WGS sequence"/>
</dbReference>
<dbReference type="EMBL" id="WWNE01000018">
    <property type="protein sequence ID" value="NBG67441.1"/>
    <property type="molecule type" value="Genomic_DNA"/>
</dbReference>
<evidence type="ECO:0000313" key="1">
    <source>
        <dbReference type="EMBL" id="NBG67441.1"/>
    </source>
</evidence>
<name>A0A6N9NQ88_9FLAO</name>
<evidence type="ECO:0000313" key="2">
    <source>
        <dbReference type="Proteomes" id="UP000470771"/>
    </source>
</evidence>
<proteinExistence type="predicted"/>
<reference evidence="1 2" key="1">
    <citation type="submission" date="2019-12" db="EMBL/GenBank/DDBJ databases">
        <authorList>
            <person name="Zhao J."/>
        </authorList>
    </citation>
    <scope>NUCLEOTIDE SEQUENCE [LARGE SCALE GENOMIC DNA]</scope>
    <source>
        <strain evidence="1 2">S-15</strain>
    </source>
</reference>
<keyword evidence="2" id="KW-1185">Reference proteome</keyword>